<evidence type="ECO:0000313" key="5">
    <source>
        <dbReference type="Proteomes" id="UP001165090"/>
    </source>
</evidence>
<proteinExistence type="inferred from homology"/>
<dbReference type="PANTHER" id="PTHR22691">
    <property type="entry name" value="YEAST SPT2-RELATED"/>
    <property type="match status" value="1"/>
</dbReference>
<dbReference type="SMART" id="SM00784">
    <property type="entry name" value="SPT2"/>
    <property type="match status" value="1"/>
</dbReference>
<evidence type="ECO:0000256" key="1">
    <source>
        <dbReference type="ARBA" id="ARBA00006461"/>
    </source>
</evidence>
<dbReference type="PANTHER" id="PTHR22691:SF8">
    <property type="entry name" value="PROTEIN SPT2 HOMOLOG"/>
    <property type="match status" value="1"/>
</dbReference>
<dbReference type="EMBL" id="BSDZ01000022">
    <property type="protein sequence ID" value="GLI65041.1"/>
    <property type="molecule type" value="Genomic_DNA"/>
</dbReference>
<dbReference type="InterPro" id="IPR013256">
    <property type="entry name" value="Chromatin_SPT2"/>
</dbReference>
<reference evidence="4 5" key="1">
    <citation type="journal article" date="2023" name="IScience">
        <title>Expanded male sex-determining region conserved during the evolution of homothallism in the green alga Volvox.</title>
        <authorList>
            <person name="Yamamoto K."/>
            <person name="Matsuzaki R."/>
            <person name="Mahakham W."/>
            <person name="Heman W."/>
            <person name="Sekimoto H."/>
            <person name="Kawachi M."/>
            <person name="Minakuchi Y."/>
            <person name="Toyoda A."/>
            <person name="Nozaki H."/>
        </authorList>
    </citation>
    <scope>NUCLEOTIDE SEQUENCE [LARGE SCALE GENOMIC DNA]</scope>
    <source>
        <strain evidence="4 5">NIES-4468</strain>
    </source>
</reference>
<feature type="region of interest" description="Disordered" evidence="3">
    <location>
        <begin position="32"/>
        <end position="356"/>
    </location>
</feature>
<feature type="compositionally biased region" description="Low complexity" evidence="3">
    <location>
        <begin position="55"/>
        <end position="66"/>
    </location>
</feature>
<protein>
    <recommendedName>
        <fullName evidence="6">Protein SPT2 homolog</fullName>
    </recommendedName>
</protein>
<evidence type="ECO:0000256" key="3">
    <source>
        <dbReference type="SAM" id="MobiDB-lite"/>
    </source>
</evidence>
<organism evidence="4 5">
    <name type="scientific">Volvox africanus</name>
    <dbReference type="NCBI Taxonomy" id="51714"/>
    <lineage>
        <taxon>Eukaryota</taxon>
        <taxon>Viridiplantae</taxon>
        <taxon>Chlorophyta</taxon>
        <taxon>core chlorophytes</taxon>
        <taxon>Chlorophyceae</taxon>
        <taxon>CS clade</taxon>
        <taxon>Chlamydomonadales</taxon>
        <taxon>Volvocaceae</taxon>
        <taxon>Volvox</taxon>
    </lineage>
</organism>
<evidence type="ECO:0008006" key="6">
    <source>
        <dbReference type="Google" id="ProtNLM"/>
    </source>
</evidence>
<comment type="similarity">
    <text evidence="1">Belongs to the SPT2 family.</text>
</comment>
<comment type="caution">
    <text evidence="4">The sequence shown here is derived from an EMBL/GenBank/DDBJ whole genome shotgun (WGS) entry which is preliminary data.</text>
</comment>
<feature type="compositionally biased region" description="Acidic residues" evidence="3">
    <location>
        <begin position="346"/>
        <end position="356"/>
    </location>
</feature>
<sequence>MGVIGDMAGGEVLRSFFGGPVSTRAICAVVVPKDEPDPPPAALKHRDKYSGSGTGSATGSKGVAGAPLAPRPKPIDPKLVRKKQIQADLDLFEDLATDGPSKLAKPKPKPVVQDLPPAAGPGPSSARLNSASKLASTAAAGGNGKTAGLGVSSTPARGKAPSGISASKPGGQQAGQRAVGTAAVVAKARPGTPAAATNGIGSRVAPTNHQRQGTAATTGGKTGSGATASGRPSQLQAAGGRSGVPGVGTSTSGRPAGGVAGGFAATRPGAAASNMPSAAKGIAGSGAARAGPASGTGESAVRPAVMRRPGEQPRSSAGGPGGLRHGGGGGGGGSMRKPAPRRPRDDEYDEYDDDFVVHDEEEGQDWRKFLRRTTGYDPSRYQDDPFDDRMMEASWRQVVAEEKRSERMGRLEDEMAEEEEERHRKEKLKKLKLAKKQRTD</sequence>
<feature type="compositionally biased region" description="Low complexity" evidence="3">
    <location>
        <begin position="277"/>
        <end position="297"/>
    </location>
</feature>
<feature type="compositionally biased region" description="Low complexity" evidence="3">
    <location>
        <begin position="213"/>
        <end position="230"/>
    </location>
</feature>
<feature type="compositionally biased region" description="Basic residues" evidence="3">
    <location>
        <begin position="424"/>
        <end position="440"/>
    </location>
</feature>
<keyword evidence="2" id="KW-0175">Coiled coil</keyword>
<accession>A0ABQ5S5C3</accession>
<feature type="region of interest" description="Disordered" evidence="3">
    <location>
        <begin position="401"/>
        <end position="440"/>
    </location>
</feature>
<evidence type="ECO:0000256" key="2">
    <source>
        <dbReference type="ARBA" id="ARBA00023054"/>
    </source>
</evidence>
<keyword evidence="5" id="KW-1185">Reference proteome</keyword>
<feature type="compositionally biased region" description="Gly residues" evidence="3">
    <location>
        <begin position="318"/>
        <end position="334"/>
    </location>
</feature>
<evidence type="ECO:0000313" key="4">
    <source>
        <dbReference type="EMBL" id="GLI65041.1"/>
    </source>
</evidence>
<gene>
    <name evidence="4" type="ORF">VaNZ11_008454</name>
</gene>
<name>A0ABQ5S5C3_9CHLO</name>
<dbReference type="Pfam" id="PF08243">
    <property type="entry name" value="SPT2"/>
    <property type="match status" value="1"/>
</dbReference>
<feature type="compositionally biased region" description="Basic and acidic residues" evidence="3">
    <location>
        <begin position="401"/>
        <end position="413"/>
    </location>
</feature>
<dbReference type="Proteomes" id="UP001165090">
    <property type="component" value="Unassembled WGS sequence"/>
</dbReference>